<sequence length="153" mass="17318">MGATTFSSTERSPSTCIFKGLPGSLCPSLKGAGGCFCHPRYTTANTDTEEQSFPVPQAFNTHIEELKLDVLLQKVDRLRINEANKMESFELLCDHKEKFSEEIEFLWRLARAYGDMYDLSTNTQEKKHYANIGKTLGERAITRAPTNGHCHLW</sequence>
<keyword evidence="7" id="KW-0472">Membrane</keyword>
<dbReference type="AlphaFoldDB" id="A0AAW0H547"/>
<proteinExistence type="predicted"/>
<accession>A0AAW0H547</accession>
<keyword evidence="9" id="KW-1185">Reference proteome</keyword>
<keyword evidence="3" id="KW-0812">Transmembrane</keyword>
<keyword evidence="6" id="KW-0175">Coiled coil</keyword>
<evidence type="ECO:0000256" key="2">
    <source>
        <dbReference type="ARBA" id="ARBA00011375"/>
    </source>
</evidence>
<dbReference type="GO" id="GO:0008017">
    <property type="term" value="F:microtubule binding"/>
    <property type="evidence" value="ECO:0007669"/>
    <property type="project" value="TreeGrafter"/>
</dbReference>
<evidence type="ECO:0000256" key="4">
    <source>
        <dbReference type="ARBA" id="ARBA00022701"/>
    </source>
</evidence>
<comment type="caution">
    <text evidence="8">The sequence shown here is derived from an EMBL/GenBank/DDBJ whole genome shotgun (WGS) entry which is preliminary data.</text>
</comment>
<comment type="subunit">
    <text evidence="2">Interacts with microtubules.</text>
</comment>
<dbReference type="GO" id="GO:0016020">
    <property type="term" value="C:membrane"/>
    <property type="evidence" value="ECO:0007669"/>
    <property type="project" value="UniProtKB-SubCell"/>
</dbReference>
<evidence type="ECO:0000256" key="3">
    <source>
        <dbReference type="ARBA" id="ARBA00022692"/>
    </source>
</evidence>
<keyword evidence="4" id="KW-0493">Microtubule</keyword>
<dbReference type="EMBL" id="JBBHLL010000753">
    <property type="protein sequence ID" value="KAK7797942.1"/>
    <property type="molecule type" value="Genomic_DNA"/>
</dbReference>
<evidence type="ECO:0000256" key="6">
    <source>
        <dbReference type="ARBA" id="ARBA00023054"/>
    </source>
</evidence>
<dbReference type="PANTHER" id="PTHR16056:SF15">
    <property type="entry name" value="REGULATOR OF MICROTUBULE DYNAMICS PROTEIN 2"/>
    <property type="match status" value="1"/>
</dbReference>
<evidence type="ECO:0008006" key="10">
    <source>
        <dbReference type="Google" id="ProtNLM"/>
    </source>
</evidence>
<name>A0AAW0H547_MYOGA</name>
<evidence type="ECO:0000256" key="1">
    <source>
        <dbReference type="ARBA" id="ARBA00004167"/>
    </source>
</evidence>
<reference evidence="8 9" key="1">
    <citation type="journal article" date="2023" name="bioRxiv">
        <title>Conserved and derived expression patterns and positive selection on dental genes reveal complex evolutionary context of ever-growing rodent molars.</title>
        <authorList>
            <person name="Calamari Z.T."/>
            <person name="Song A."/>
            <person name="Cohen E."/>
            <person name="Akter M."/>
            <person name="Roy R.D."/>
            <person name="Hallikas O."/>
            <person name="Christensen M.M."/>
            <person name="Li P."/>
            <person name="Marangoni P."/>
            <person name="Jernvall J."/>
            <person name="Klein O.D."/>
        </authorList>
    </citation>
    <scope>NUCLEOTIDE SEQUENCE [LARGE SCALE GENOMIC DNA]</scope>
    <source>
        <strain evidence="8">V071</strain>
    </source>
</reference>
<evidence type="ECO:0000313" key="8">
    <source>
        <dbReference type="EMBL" id="KAK7797942.1"/>
    </source>
</evidence>
<dbReference type="PANTHER" id="PTHR16056">
    <property type="entry name" value="REGULATOR OF MICROTUBULE DYNAMICS PROTEIN"/>
    <property type="match status" value="1"/>
</dbReference>
<evidence type="ECO:0000256" key="5">
    <source>
        <dbReference type="ARBA" id="ARBA00022989"/>
    </source>
</evidence>
<comment type="subcellular location">
    <subcellularLocation>
        <location evidence="1">Membrane</location>
        <topology evidence="1">Single-pass membrane protein</topology>
    </subcellularLocation>
</comment>
<gene>
    <name evidence="8" type="ORF">U0070_013718</name>
</gene>
<protein>
    <recommendedName>
        <fullName evidence="10">Regulator of microtubule dynamics protein 2</fullName>
    </recommendedName>
</protein>
<dbReference type="InterPro" id="IPR049039">
    <property type="entry name" value="RMD1-3_a_helical_rpt"/>
</dbReference>
<evidence type="ECO:0000313" key="9">
    <source>
        <dbReference type="Proteomes" id="UP001488838"/>
    </source>
</evidence>
<dbReference type="Pfam" id="PF21033">
    <property type="entry name" value="RMD1-3"/>
    <property type="match status" value="1"/>
</dbReference>
<organism evidence="8 9">
    <name type="scientific">Myodes glareolus</name>
    <name type="common">Bank vole</name>
    <name type="synonym">Clethrionomys glareolus</name>
    <dbReference type="NCBI Taxonomy" id="447135"/>
    <lineage>
        <taxon>Eukaryota</taxon>
        <taxon>Metazoa</taxon>
        <taxon>Chordata</taxon>
        <taxon>Craniata</taxon>
        <taxon>Vertebrata</taxon>
        <taxon>Euteleostomi</taxon>
        <taxon>Mammalia</taxon>
        <taxon>Eutheria</taxon>
        <taxon>Euarchontoglires</taxon>
        <taxon>Glires</taxon>
        <taxon>Rodentia</taxon>
        <taxon>Myomorpha</taxon>
        <taxon>Muroidea</taxon>
        <taxon>Cricetidae</taxon>
        <taxon>Arvicolinae</taxon>
        <taxon>Myodes</taxon>
    </lineage>
</organism>
<dbReference type="GO" id="GO:0005876">
    <property type="term" value="C:spindle microtubule"/>
    <property type="evidence" value="ECO:0007669"/>
    <property type="project" value="TreeGrafter"/>
</dbReference>
<dbReference type="GO" id="GO:0097431">
    <property type="term" value="C:mitotic spindle pole"/>
    <property type="evidence" value="ECO:0007669"/>
    <property type="project" value="TreeGrafter"/>
</dbReference>
<evidence type="ECO:0000256" key="7">
    <source>
        <dbReference type="ARBA" id="ARBA00023136"/>
    </source>
</evidence>
<dbReference type="GO" id="GO:0005739">
    <property type="term" value="C:mitochondrion"/>
    <property type="evidence" value="ECO:0007669"/>
    <property type="project" value="TreeGrafter"/>
</dbReference>
<keyword evidence="5" id="KW-1133">Transmembrane helix</keyword>
<dbReference type="Proteomes" id="UP001488838">
    <property type="component" value="Unassembled WGS sequence"/>
</dbReference>